<feature type="region of interest" description="Disordered" evidence="1">
    <location>
        <begin position="1"/>
        <end position="28"/>
    </location>
</feature>
<protein>
    <submittedName>
        <fullName evidence="2">Protein ninD</fullName>
    </submittedName>
</protein>
<evidence type="ECO:0000256" key="1">
    <source>
        <dbReference type="SAM" id="MobiDB-lite"/>
    </source>
</evidence>
<organism evidence="2 3">
    <name type="scientific">Bradyrhizobium frederickii</name>
    <dbReference type="NCBI Taxonomy" id="2560054"/>
    <lineage>
        <taxon>Bacteria</taxon>
        <taxon>Pseudomonadati</taxon>
        <taxon>Pseudomonadota</taxon>
        <taxon>Alphaproteobacteria</taxon>
        <taxon>Hyphomicrobiales</taxon>
        <taxon>Nitrobacteraceae</taxon>
        <taxon>Bradyrhizobium</taxon>
    </lineage>
</organism>
<comment type="caution">
    <text evidence="2">The sequence shown here is derived from an EMBL/GenBank/DDBJ whole genome shotgun (WGS) entry which is preliminary data.</text>
</comment>
<gene>
    <name evidence="2" type="ORF">E4K66_40135</name>
</gene>
<evidence type="ECO:0000313" key="2">
    <source>
        <dbReference type="EMBL" id="TFV26723.1"/>
    </source>
</evidence>
<dbReference type="Pfam" id="PF17466">
    <property type="entry name" value="NinD"/>
    <property type="match status" value="1"/>
</dbReference>
<feature type="compositionally biased region" description="Basic and acidic residues" evidence="1">
    <location>
        <begin position="13"/>
        <end position="28"/>
    </location>
</feature>
<dbReference type="Proteomes" id="UP000298225">
    <property type="component" value="Unassembled WGS sequence"/>
</dbReference>
<sequence>CERTPTGVLPLPQEKEDVWRDSDEVSPT</sequence>
<evidence type="ECO:0000313" key="3">
    <source>
        <dbReference type="Proteomes" id="UP000298225"/>
    </source>
</evidence>
<dbReference type="EMBL" id="SPQU01000114">
    <property type="protein sequence ID" value="TFV26723.1"/>
    <property type="molecule type" value="Genomic_DNA"/>
</dbReference>
<dbReference type="AlphaFoldDB" id="A0A4Y9KMT2"/>
<proteinExistence type="predicted"/>
<accession>A0A4Y9KMT2</accession>
<reference evidence="2 3" key="1">
    <citation type="submission" date="2019-03" db="EMBL/GenBank/DDBJ databases">
        <title>Bradyrhizobium strains diversity isolated from Chamaecrista fasciculata.</title>
        <authorList>
            <person name="Urquiaga M.C.O."/>
            <person name="Hungria M."/>
            <person name="Delamuta J.R.M."/>
        </authorList>
    </citation>
    <scope>NUCLEOTIDE SEQUENCE [LARGE SCALE GENOMIC DNA]</scope>
    <source>
        <strain evidence="2 3">CNPSo 3424</strain>
    </source>
</reference>
<dbReference type="InterPro" id="IPR035346">
    <property type="entry name" value="NinD"/>
</dbReference>
<name>A0A4Y9KMT2_9BRAD</name>
<keyword evidence="3" id="KW-1185">Reference proteome</keyword>
<feature type="non-terminal residue" evidence="2">
    <location>
        <position position="1"/>
    </location>
</feature>